<feature type="signal peptide" evidence="3">
    <location>
        <begin position="1"/>
        <end position="22"/>
    </location>
</feature>
<feature type="chain" id="PRO_5019518421" description="Endothelial cell-specific chemotaxis regulator" evidence="3">
    <location>
        <begin position="23"/>
        <end position="257"/>
    </location>
</feature>
<dbReference type="OrthoDB" id="9947155at2759"/>
<reference evidence="4 5" key="1">
    <citation type="journal article" date="2018" name="Nat. Ecol. Evol.">
        <title>Shark genomes provide insights into elasmobranch evolution and the origin of vertebrates.</title>
        <authorList>
            <person name="Hara Y"/>
            <person name="Yamaguchi K"/>
            <person name="Onimaru K"/>
            <person name="Kadota M"/>
            <person name="Koyanagi M"/>
            <person name="Keeley SD"/>
            <person name="Tatsumi K"/>
            <person name="Tanaka K"/>
            <person name="Motone F"/>
            <person name="Kageyama Y"/>
            <person name="Nozu R"/>
            <person name="Adachi N"/>
            <person name="Nishimura O"/>
            <person name="Nakagawa R"/>
            <person name="Tanegashima C"/>
            <person name="Kiyatake I"/>
            <person name="Matsumoto R"/>
            <person name="Murakumo K"/>
            <person name="Nishida K"/>
            <person name="Terakita A"/>
            <person name="Kuratani S"/>
            <person name="Sato K"/>
            <person name="Hyodo S Kuraku.S."/>
        </authorList>
    </citation>
    <scope>NUCLEOTIDE SEQUENCE [LARGE SCALE GENOMIC DNA]</scope>
</reference>
<organism evidence="4 5">
    <name type="scientific">Chiloscyllium punctatum</name>
    <name type="common">Brownbanded bambooshark</name>
    <name type="synonym">Hemiscyllium punctatum</name>
    <dbReference type="NCBI Taxonomy" id="137246"/>
    <lineage>
        <taxon>Eukaryota</taxon>
        <taxon>Metazoa</taxon>
        <taxon>Chordata</taxon>
        <taxon>Craniata</taxon>
        <taxon>Vertebrata</taxon>
        <taxon>Chondrichthyes</taxon>
        <taxon>Elasmobranchii</taxon>
        <taxon>Galeomorphii</taxon>
        <taxon>Galeoidea</taxon>
        <taxon>Orectolobiformes</taxon>
        <taxon>Hemiscylliidae</taxon>
        <taxon>Chiloscyllium</taxon>
    </lineage>
</organism>
<evidence type="ECO:0008006" key="6">
    <source>
        <dbReference type="Google" id="ProtNLM"/>
    </source>
</evidence>
<dbReference type="PANTHER" id="PTHR28602">
    <property type="entry name" value="ENDOTHELIAL CELL-SPECIFIC CHEMOTAXIS REGULATOR"/>
    <property type="match status" value="1"/>
</dbReference>
<name>A0A401RZH9_CHIPU</name>
<dbReference type="Proteomes" id="UP000287033">
    <property type="component" value="Unassembled WGS sequence"/>
</dbReference>
<dbReference type="Pfam" id="PF15820">
    <property type="entry name" value="ECSCR"/>
    <property type="match status" value="1"/>
</dbReference>
<comment type="caution">
    <text evidence="4">The sequence shown here is derived from an EMBL/GenBank/DDBJ whole genome shotgun (WGS) entry which is preliminary data.</text>
</comment>
<feature type="region of interest" description="Disordered" evidence="1">
    <location>
        <begin position="28"/>
        <end position="54"/>
    </location>
</feature>
<dbReference type="AlphaFoldDB" id="A0A401RZH9"/>
<dbReference type="STRING" id="137246.A0A401RZH9"/>
<evidence type="ECO:0000256" key="2">
    <source>
        <dbReference type="SAM" id="Phobius"/>
    </source>
</evidence>
<evidence type="ECO:0000313" key="5">
    <source>
        <dbReference type="Proteomes" id="UP000287033"/>
    </source>
</evidence>
<feature type="compositionally biased region" description="Polar residues" evidence="1">
    <location>
        <begin position="41"/>
        <end position="54"/>
    </location>
</feature>
<dbReference type="EMBL" id="BEZZ01000033">
    <property type="protein sequence ID" value="GCC23553.1"/>
    <property type="molecule type" value="Genomic_DNA"/>
</dbReference>
<evidence type="ECO:0000256" key="1">
    <source>
        <dbReference type="SAM" id="MobiDB-lite"/>
    </source>
</evidence>
<dbReference type="InterPro" id="IPR026247">
    <property type="entry name" value="ECSCR"/>
</dbReference>
<keyword evidence="3" id="KW-0732">Signal</keyword>
<accession>A0A401RZH9</accession>
<feature type="compositionally biased region" description="Low complexity" evidence="1">
    <location>
        <begin position="29"/>
        <end position="40"/>
    </location>
</feature>
<dbReference type="PRINTS" id="PR02069">
    <property type="entry name" value="ECCREGULATOR"/>
</dbReference>
<keyword evidence="2" id="KW-0472">Membrane</keyword>
<evidence type="ECO:0000256" key="3">
    <source>
        <dbReference type="SAM" id="SignalP"/>
    </source>
</evidence>
<keyword evidence="2" id="KW-1133">Transmembrane helix</keyword>
<dbReference type="PANTHER" id="PTHR28602:SF1">
    <property type="entry name" value="ENDOTHELIAL CELL-SPECIFIC CHEMOTAXIS REGULATOR"/>
    <property type="match status" value="1"/>
</dbReference>
<protein>
    <recommendedName>
        <fullName evidence="6">Endothelial cell-specific chemotaxis regulator</fullName>
    </recommendedName>
</protein>
<proteinExistence type="predicted"/>
<evidence type="ECO:0000313" key="4">
    <source>
        <dbReference type="EMBL" id="GCC23553.1"/>
    </source>
</evidence>
<keyword evidence="2" id="KW-0812">Transmembrane</keyword>
<feature type="region of interest" description="Disordered" evidence="1">
    <location>
        <begin position="186"/>
        <end position="206"/>
    </location>
</feature>
<keyword evidence="5" id="KW-1185">Reference proteome</keyword>
<sequence length="257" mass="27530">MANLRVIIFLIFFLFQVQKGITTREETTTVKTNTSESSVTWGNTSTQDAGSRQTTRIPVSSIPSVTDTSTIVPSTGSKNTTFGTITSQKNETTVNTTTATQSTFISVASTRPATLSMMSISKAELTDPASSLQPTLTTSANESSPLSVLAFAVIILILILVIVVVILVCVISLRFKCRGVQDASIDSRKARNAAPSESSQANGEKESITLVSMRTLSTETGGPEPLMQRSLQNDAVEAGETDKNFQQINNTKLVSRN</sequence>
<gene>
    <name evidence="4" type="ORF">chiPu_0001950</name>
</gene>
<feature type="transmembrane region" description="Helical" evidence="2">
    <location>
        <begin position="148"/>
        <end position="173"/>
    </location>
</feature>
<dbReference type="OMA" id="DPMRNES"/>